<accession>E6UEM8</accession>
<feature type="coiled-coil region" evidence="1">
    <location>
        <begin position="37"/>
        <end position="82"/>
    </location>
</feature>
<reference evidence="3 4" key="1">
    <citation type="journal article" date="2011" name="J. Bacteriol.">
        <title>Complete genome of the cellulolytic ruminal bacterium Ruminococcus albus 7.</title>
        <authorList>
            <person name="Suen G."/>
            <person name="Stevenson D.M."/>
            <person name="Bruce D.C."/>
            <person name="Chertkov O."/>
            <person name="Copeland A."/>
            <person name="Cheng J.F."/>
            <person name="Detter C."/>
            <person name="Detter J.C."/>
            <person name="Goodwin L.A."/>
            <person name="Han C.S."/>
            <person name="Hauser L.J."/>
            <person name="Ivanova N.N."/>
            <person name="Kyrpides N.C."/>
            <person name="Land M.L."/>
            <person name="Lapidus A."/>
            <person name="Lucas S."/>
            <person name="Ovchinnikova G."/>
            <person name="Pitluck S."/>
            <person name="Tapia R."/>
            <person name="Woyke T."/>
            <person name="Boyum J."/>
            <person name="Mead D."/>
            <person name="Weimer P.J."/>
        </authorList>
    </citation>
    <scope>NUCLEOTIDE SEQUENCE [LARGE SCALE GENOMIC DNA]</scope>
    <source>
        <strain evidence="4">ATCC 27210 / DSM 20455 / JCM 14654 / NCDO 2250 / 7</strain>
    </source>
</reference>
<name>E6UEM8_RUMA7</name>
<feature type="transmembrane region" description="Helical" evidence="2">
    <location>
        <begin position="7"/>
        <end position="27"/>
    </location>
</feature>
<dbReference type="KEGG" id="ral:Rumal_1282"/>
<keyword evidence="2" id="KW-0812">Transmembrane</keyword>
<dbReference type="EMBL" id="CP002403">
    <property type="protein sequence ID" value="ADU21797.1"/>
    <property type="molecule type" value="Genomic_DNA"/>
</dbReference>
<proteinExistence type="predicted"/>
<organism evidence="3 4">
    <name type="scientific">Ruminococcus albus (strain ATCC 27210 / DSM 20455 / JCM 14654 / NCDO 2250 / 7)</name>
    <dbReference type="NCBI Taxonomy" id="697329"/>
    <lineage>
        <taxon>Bacteria</taxon>
        <taxon>Bacillati</taxon>
        <taxon>Bacillota</taxon>
        <taxon>Clostridia</taxon>
        <taxon>Eubacteriales</taxon>
        <taxon>Oscillospiraceae</taxon>
        <taxon>Ruminococcus</taxon>
    </lineage>
</organism>
<dbReference type="Proteomes" id="UP000006919">
    <property type="component" value="Chromosome"/>
</dbReference>
<evidence type="ECO:0000256" key="2">
    <source>
        <dbReference type="SAM" id="Phobius"/>
    </source>
</evidence>
<dbReference type="AlphaFoldDB" id="E6UEM8"/>
<dbReference type="OrthoDB" id="1819948at2"/>
<evidence type="ECO:0000256" key="1">
    <source>
        <dbReference type="SAM" id="Coils"/>
    </source>
</evidence>
<dbReference type="HOGENOM" id="CLU_1389323_0_0_9"/>
<sequence>MRKNKGIIIELTALLDVIFIMLFWMMMNVQEGSAKVKEDADSRIAEAQAEVVQVREEAEEKLESMREQADMEIQRARKLAEDIDSTAAANQQALENFGDGLMLTINLRYSPGGELTVTNGDNVLSRSAVTNEDDVYSALSAALRKADIGTDDVVLCAFVYDGSHALFRDVSGITDAVGRLGKSYKNFYCTYINTAR</sequence>
<evidence type="ECO:0000313" key="3">
    <source>
        <dbReference type="EMBL" id="ADU21797.1"/>
    </source>
</evidence>
<evidence type="ECO:0000313" key="4">
    <source>
        <dbReference type="Proteomes" id="UP000006919"/>
    </source>
</evidence>
<evidence type="ECO:0008006" key="5">
    <source>
        <dbReference type="Google" id="ProtNLM"/>
    </source>
</evidence>
<keyword evidence="2" id="KW-1133">Transmembrane helix</keyword>
<dbReference type="STRING" id="697329.Rumal_1282"/>
<dbReference type="RefSeq" id="WP_013497967.1">
    <property type="nucleotide sequence ID" value="NC_014833.1"/>
</dbReference>
<protein>
    <recommendedName>
        <fullName evidence="5">Biopolymer transport protein ExbD/TolR</fullName>
    </recommendedName>
</protein>
<dbReference type="eggNOG" id="ENOG50323ZR">
    <property type="taxonomic scope" value="Bacteria"/>
</dbReference>
<gene>
    <name evidence="3" type="ordered locus">Rumal_1282</name>
</gene>
<keyword evidence="1" id="KW-0175">Coiled coil</keyword>
<keyword evidence="2" id="KW-0472">Membrane</keyword>